<dbReference type="Pfam" id="PF07690">
    <property type="entry name" value="MFS_1"/>
    <property type="match status" value="1"/>
</dbReference>
<feature type="transmembrane region" description="Helical" evidence="8">
    <location>
        <begin position="299"/>
        <end position="318"/>
    </location>
</feature>
<evidence type="ECO:0000256" key="2">
    <source>
        <dbReference type="ARBA" id="ARBA00022448"/>
    </source>
</evidence>
<accession>A0A4Z1E2L7</accession>
<feature type="transmembrane region" description="Helical" evidence="8">
    <location>
        <begin position="472"/>
        <end position="494"/>
    </location>
</feature>
<feature type="transmembrane region" description="Helical" evidence="8">
    <location>
        <begin position="363"/>
        <end position="384"/>
    </location>
</feature>
<dbReference type="Proteomes" id="UP000297318">
    <property type="component" value="Unassembled WGS sequence"/>
</dbReference>
<evidence type="ECO:0000256" key="8">
    <source>
        <dbReference type="SAM" id="Phobius"/>
    </source>
</evidence>
<feature type="region of interest" description="Disordered" evidence="7">
    <location>
        <begin position="1"/>
        <end position="32"/>
    </location>
</feature>
<comment type="caution">
    <text evidence="10">The sequence shown here is derived from an EMBL/GenBank/DDBJ whole genome shotgun (WGS) entry which is preliminary data.</text>
</comment>
<keyword evidence="5 8" id="KW-1133">Transmembrane helix</keyword>
<keyword evidence="11" id="KW-1185">Reference proteome</keyword>
<evidence type="ECO:0000256" key="1">
    <source>
        <dbReference type="ARBA" id="ARBA00004651"/>
    </source>
</evidence>
<feature type="transmembrane region" description="Helical" evidence="8">
    <location>
        <begin position="201"/>
        <end position="220"/>
    </location>
</feature>
<feature type="transmembrane region" description="Helical" evidence="8">
    <location>
        <begin position="338"/>
        <end position="356"/>
    </location>
</feature>
<dbReference type="GO" id="GO:0005886">
    <property type="term" value="C:plasma membrane"/>
    <property type="evidence" value="ECO:0007669"/>
    <property type="project" value="UniProtKB-SubCell"/>
</dbReference>
<dbReference type="InterPro" id="IPR020846">
    <property type="entry name" value="MFS_dom"/>
</dbReference>
<dbReference type="GO" id="GO:0022857">
    <property type="term" value="F:transmembrane transporter activity"/>
    <property type="evidence" value="ECO:0007669"/>
    <property type="project" value="InterPro"/>
</dbReference>
<dbReference type="AlphaFoldDB" id="A0A4Z1E2L7"/>
<dbReference type="OrthoDB" id="4080117at2"/>
<dbReference type="SUPFAM" id="SSF103473">
    <property type="entry name" value="MFS general substrate transporter"/>
    <property type="match status" value="1"/>
</dbReference>
<dbReference type="Gene3D" id="1.20.1720.10">
    <property type="entry name" value="Multidrug resistance protein D"/>
    <property type="match status" value="1"/>
</dbReference>
<gene>
    <name evidence="10" type="ORF">SERN_1484</name>
</gene>
<feature type="transmembrane region" description="Helical" evidence="8">
    <location>
        <begin position="232"/>
        <end position="250"/>
    </location>
</feature>
<dbReference type="PANTHER" id="PTHR42718">
    <property type="entry name" value="MAJOR FACILITATOR SUPERFAMILY MULTIDRUG TRANSPORTER MFSC"/>
    <property type="match status" value="1"/>
</dbReference>
<organism evidence="10 11">
    <name type="scientific">Serinibacter arcticus</name>
    <dbReference type="NCBI Taxonomy" id="1655435"/>
    <lineage>
        <taxon>Bacteria</taxon>
        <taxon>Bacillati</taxon>
        <taxon>Actinomycetota</taxon>
        <taxon>Actinomycetes</taxon>
        <taxon>Micrococcales</taxon>
        <taxon>Beutenbergiaceae</taxon>
        <taxon>Serinibacter</taxon>
    </lineage>
</organism>
<feature type="compositionally biased region" description="Pro residues" evidence="7">
    <location>
        <begin position="22"/>
        <end position="32"/>
    </location>
</feature>
<keyword evidence="4 8" id="KW-0812">Transmembrane</keyword>
<comment type="subcellular location">
    <subcellularLocation>
        <location evidence="1">Cell membrane</location>
        <topology evidence="1">Multi-pass membrane protein</topology>
    </subcellularLocation>
</comment>
<sequence length="514" mass="52689">MTTARPDGPAAPLSSTHAPAPDAVPAPAPAPAPGEVASSRRWWVLIILALTQLVIVLDGTIVNIALPQAQTELGLSDVQRQWVVTAYALAFGALLLLGGRIADYWGRKRTFLLGMVGFGVASALGGFAGSAEVLIAARGLQGVFAALMAPAALALLTVTFPSGRERNTAFAIFGTVAGVGAAVGLLLGGVLTEFADWRWCLWVNVPVAVVALVAGARLMTESRADGENRYDVLGAVTVVAGLGALVYGFTLAEEGWASVPTWAFLVAGVVLLVLFVRIESRVAQPLLPLRIVTDRVRGGVFLIQALVGTVMIGAMLYLTLHLQIVLGFGPLEAGLASLPMTATIMVTVPFATKVLLPRVGPRPLLITGPLVGALALVWLSRITADGSYAVQVLPGLIVLGVGMALLFVTMQNLALVGVAPHDAGAASATVNAAMQIGGSIGLALFTSFYATAVRGTPVASEADGLVALVNGYSAVFVAAAVGMVLASVVAAVLVRGSKEQLLPGSDEPVVAHVG</sequence>
<feature type="transmembrane region" description="Helical" evidence="8">
    <location>
        <begin position="256"/>
        <end position="278"/>
    </location>
</feature>
<evidence type="ECO:0000256" key="6">
    <source>
        <dbReference type="ARBA" id="ARBA00023136"/>
    </source>
</evidence>
<evidence type="ECO:0000313" key="11">
    <source>
        <dbReference type="Proteomes" id="UP000297318"/>
    </source>
</evidence>
<feature type="transmembrane region" description="Helical" evidence="8">
    <location>
        <begin position="430"/>
        <end position="452"/>
    </location>
</feature>
<proteinExistence type="predicted"/>
<feature type="transmembrane region" description="Helical" evidence="8">
    <location>
        <begin position="168"/>
        <end position="189"/>
    </location>
</feature>
<feature type="transmembrane region" description="Helical" evidence="8">
    <location>
        <begin position="82"/>
        <end position="99"/>
    </location>
</feature>
<name>A0A4Z1E2L7_9MICO</name>
<feature type="transmembrane region" description="Helical" evidence="8">
    <location>
        <begin position="135"/>
        <end position="156"/>
    </location>
</feature>
<dbReference type="InterPro" id="IPR011701">
    <property type="entry name" value="MFS"/>
</dbReference>
<feature type="domain" description="Major facilitator superfamily (MFS) profile" evidence="9">
    <location>
        <begin position="44"/>
        <end position="498"/>
    </location>
</feature>
<reference evidence="10 11" key="1">
    <citation type="submission" date="2018-11" db="EMBL/GenBank/DDBJ databases">
        <title>Complete genome sequencing of the Actinobacteria Serinibacter sp. K3-2.</title>
        <authorList>
            <person name="Rakitin A.L."/>
            <person name="Beletsky A.V."/>
            <person name="Mardanov A.V."/>
            <person name="Ravin N.V."/>
            <person name="Gromova A.S."/>
            <person name="Filippova S.N."/>
            <person name="Gal'Chenko V.F."/>
        </authorList>
    </citation>
    <scope>NUCLEOTIDE SEQUENCE [LARGE SCALE GENOMIC DNA]</scope>
    <source>
        <strain evidence="10 11">K3-2</strain>
    </source>
</reference>
<dbReference type="InterPro" id="IPR036259">
    <property type="entry name" value="MFS_trans_sf"/>
</dbReference>
<dbReference type="PROSITE" id="PS00216">
    <property type="entry name" value="SUGAR_TRANSPORT_1"/>
    <property type="match status" value="1"/>
</dbReference>
<dbReference type="EMBL" id="RHPJ01000002">
    <property type="protein sequence ID" value="TGO05480.1"/>
    <property type="molecule type" value="Genomic_DNA"/>
</dbReference>
<feature type="transmembrane region" description="Helical" evidence="8">
    <location>
        <begin position="396"/>
        <end position="418"/>
    </location>
</feature>
<keyword evidence="2" id="KW-0813">Transport</keyword>
<keyword evidence="3" id="KW-1003">Cell membrane</keyword>
<dbReference type="Gene3D" id="1.20.1250.20">
    <property type="entry name" value="MFS general substrate transporter like domains"/>
    <property type="match status" value="1"/>
</dbReference>
<evidence type="ECO:0000256" key="4">
    <source>
        <dbReference type="ARBA" id="ARBA00022692"/>
    </source>
</evidence>
<dbReference type="CDD" id="cd17321">
    <property type="entry name" value="MFS_MMR_MDR_like"/>
    <property type="match status" value="1"/>
</dbReference>
<dbReference type="PROSITE" id="PS50850">
    <property type="entry name" value="MFS"/>
    <property type="match status" value="1"/>
</dbReference>
<evidence type="ECO:0000256" key="5">
    <source>
        <dbReference type="ARBA" id="ARBA00022989"/>
    </source>
</evidence>
<dbReference type="InterPro" id="IPR005829">
    <property type="entry name" value="Sugar_transporter_CS"/>
</dbReference>
<protein>
    <submittedName>
        <fullName evidence="10">Transmembrane efflux protein</fullName>
    </submittedName>
</protein>
<keyword evidence="6 8" id="KW-0472">Membrane</keyword>
<evidence type="ECO:0000256" key="7">
    <source>
        <dbReference type="SAM" id="MobiDB-lite"/>
    </source>
</evidence>
<evidence type="ECO:0000313" key="10">
    <source>
        <dbReference type="EMBL" id="TGO05480.1"/>
    </source>
</evidence>
<dbReference type="RefSeq" id="WP_135849478.1">
    <property type="nucleotide sequence ID" value="NZ_RHPJ01000002.1"/>
</dbReference>
<feature type="transmembrane region" description="Helical" evidence="8">
    <location>
        <begin position="111"/>
        <end position="129"/>
    </location>
</feature>
<feature type="transmembrane region" description="Helical" evidence="8">
    <location>
        <begin position="42"/>
        <end position="62"/>
    </location>
</feature>
<evidence type="ECO:0000256" key="3">
    <source>
        <dbReference type="ARBA" id="ARBA00022475"/>
    </source>
</evidence>
<dbReference type="PANTHER" id="PTHR42718:SF46">
    <property type="entry name" value="BLR6921 PROTEIN"/>
    <property type="match status" value="1"/>
</dbReference>
<evidence type="ECO:0000259" key="9">
    <source>
        <dbReference type="PROSITE" id="PS50850"/>
    </source>
</evidence>